<reference evidence="2 4" key="1">
    <citation type="submission" date="2008-03" db="EMBL/GenBank/DDBJ databases">
        <title>Annotation of Ixodes scapularis.</title>
        <authorList>
            <consortium name="Ixodes scapularis Genome Project Consortium"/>
            <person name="Caler E."/>
            <person name="Hannick L.I."/>
            <person name="Bidwell S."/>
            <person name="Joardar V."/>
            <person name="Thiagarajan M."/>
            <person name="Amedeo P."/>
            <person name="Galinsky K.J."/>
            <person name="Schobel S."/>
            <person name="Inman J."/>
            <person name="Hostetler J."/>
            <person name="Miller J."/>
            <person name="Hammond M."/>
            <person name="Megy K."/>
            <person name="Lawson D."/>
            <person name="Kodira C."/>
            <person name="Sutton G."/>
            <person name="Meyer J."/>
            <person name="Hill C.A."/>
            <person name="Birren B."/>
            <person name="Nene V."/>
            <person name="Collins F."/>
            <person name="Alarcon-Chaidez F."/>
            <person name="Wikel S."/>
            <person name="Strausberg R."/>
        </authorList>
    </citation>
    <scope>NUCLEOTIDE SEQUENCE [LARGE SCALE GENOMIC DNA]</scope>
    <source>
        <strain evidence="4">Wikel</strain>
        <strain evidence="2">Wikel colony</strain>
    </source>
</reference>
<reference evidence="3" key="2">
    <citation type="submission" date="2020-05" db="UniProtKB">
        <authorList>
            <consortium name="EnsemblMetazoa"/>
        </authorList>
    </citation>
    <scope>IDENTIFICATION</scope>
    <source>
        <strain evidence="3">wikel</strain>
    </source>
</reference>
<dbReference type="EnsemblMetazoa" id="ISCW022906-RA">
    <property type="protein sequence ID" value="ISCW022906-PA"/>
    <property type="gene ID" value="ISCW022906"/>
</dbReference>
<feature type="region of interest" description="Disordered" evidence="1">
    <location>
        <begin position="23"/>
        <end position="50"/>
    </location>
</feature>
<evidence type="ECO:0000313" key="4">
    <source>
        <dbReference type="Proteomes" id="UP000001555"/>
    </source>
</evidence>
<dbReference type="InParanoid" id="B7QBQ9"/>
<gene>
    <name evidence="2" type="ORF">IscW_ISCW022906</name>
</gene>
<dbReference type="PaxDb" id="6945-B7QBQ9"/>
<dbReference type="EMBL" id="DS903006">
    <property type="protein sequence ID" value="EEC16281.1"/>
    <property type="molecule type" value="Genomic_DNA"/>
</dbReference>
<evidence type="ECO:0000313" key="2">
    <source>
        <dbReference type="EMBL" id="EEC16281.1"/>
    </source>
</evidence>
<name>B7QBQ9_IXOSC</name>
<evidence type="ECO:0000313" key="3">
    <source>
        <dbReference type="EnsemblMetazoa" id="ISCW022906-PA"/>
    </source>
</evidence>
<dbReference type="VEuPathDB" id="VectorBase:ISCW022906"/>
<protein>
    <submittedName>
        <fullName evidence="2 3">Uncharacterized protein</fullName>
    </submittedName>
</protein>
<organism>
    <name type="scientific">Ixodes scapularis</name>
    <name type="common">Black-legged tick</name>
    <name type="synonym">Deer tick</name>
    <dbReference type="NCBI Taxonomy" id="6945"/>
    <lineage>
        <taxon>Eukaryota</taxon>
        <taxon>Metazoa</taxon>
        <taxon>Ecdysozoa</taxon>
        <taxon>Arthropoda</taxon>
        <taxon>Chelicerata</taxon>
        <taxon>Arachnida</taxon>
        <taxon>Acari</taxon>
        <taxon>Parasitiformes</taxon>
        <taxon>Ixodida</taxon>
        <taxon>Ixodoidea</taxon>
        <taxon>Ixodidae</taxon>
        <taxon>Ixodinae</taxon>
        <taxon>Ixodes</taxon>
    </lineage>
</organism>
<dbReference type="HOGENOM" id="CLU_2760654_0_0_1"/>
<evidence type="ECO:0000256" key="1">
    <source>
        <dbReference type="SAM" id="MobiDB-lite"/>
    </source>
</evidence>
<proteinExistence type="predicted"/>
<accession>B7QBQ9</accession>
<dbReference type="EMBL" id="ABJB010043508">
    <property type="status" value="NOT_ANNOTATED_CDS"/>
    <property type="molecule type" value="Genomic_DNA"/>
</dbReference>
<sequence length="70" mass="7462">MFAHDSGIVFASGLAHAKYNTSETNNRINGKSDVATTPTANGGPKHTELRNNAINEAAETSMKQAPDLNY</sequence>
<dbReference type="Proteomes" id="UP000001555">
    <property type="component" value="Unassembled WGS sequence"/>
</dbReference>
<keyword evidence="4" id="KW-1185">Reference proteome</keyword>
<dbReference type="AlphaFoldDB" id="B7QBQ9"/>
<feature type="compositionally biased region" description="Polar residues" evidence="1">
    <location>
        <begin position="23"/>
        <end position="40"/>
    </location>
</feature>